<evidence type="ECO:0000259" key="7">
    <source>
        <dbReference type="Pfam" id="PF09335"/>
    </source>
</evidence>
<keyword evidence="5 6" id="KW-0472">Membrane</keyword>
<comment type="subcellular location">
    <subcellularLocation>
        <location evidence="1">Cell membrane</location>
        <topology evidence="1">Multi-pass membrane protein</topology>
    </subcellularLocation>
</comment>
<feature type="domain" description="VTT" evidence="7">
    <location>
        <begin position="72"/>
        <end position="189"/>
    </location>
</feature>
<sequence>MGIFRSAADRRRSVAVAVGLVVVLGGAYVLVREYFPFLASGPEFRAFVAGYGPFAPLVFIGIQAAQVVLAPIPGQVIAFAGGYLFGAFLGTVYSLIGVVIGSTVAFGLSRRYGRPFVERVVRPDALERFDAFVAEAGLPGMFLVFLIPGLPDDVLCLMGGLTDVRLRNLVAVMVVGRTPAYVVVAVSGSSLANGDLALAVGLLAALFGFSVVGYLRRDRILAALERWR</sequence>
<dbReference type="PANTHER" id="PTHR12677:SF59">
    <property type="entry name" value="GOLGI APPARATUS MEMBRANE PROTEIN TVP38-RELATED"/>
    <property type="match status" value="1"/>
</dbReference>
<reference evidence="8 9" key="1">
    <citation type="journal article" date="2019" name="Int. J. Syst. Evol. Microbiol.">
        <title>The Global Catalogue of Microorganisms (GCM) 10K type strain sequencing project: providing services to taxonomists for standard genome sequencing and annotation.</title>
        <authorList>
            <consortium name="The Broad Institute Genomics Platform"/>
            <consortium name="The Broad Institute Genome Sequencing Center for Infectious Disease"/>
            <person name="Wu L."/>
            <person name="Ma J."/>
        </authorList>
    </citation>
    <scope>NUCLEOTIDE SEQUENCE [LARGE SCALE GENOMIC DNA]</scope>
    <source>
        <strain evidence="8 9">CGMCC 1.16026</strain>
    </source>
</reference>
<protein>
    <submittedName>
        <fullName evidence="8">TVP38/TMEM64 family protein</fullName>
    </submittedName>
</protein>
<evidence type="ECO:0000256" key="6">
    <source>
        <dbReference type="SAM" id="Phobius"/>
    </source>
</evidence>
<evidence type="ECO:0000256" key="2">
    <source>
        <dbReference type="ARBA" id="ARBA00022475"/>
    </source>
</evidence>
<keyword evidence="3 6" id="KW-0812">Transmembrane</keyword>
<feature type="transmembrane region" description="Helical" evidence="6">
    <location>
        <begin position="12"/>
        <end position="31"/>
    </location>
</feature>
<dbReference type="InterPro" id="IPR015414">
    <property type="entry name" value="TMEM64"/>
</dbReference>
<keyword evidence="4 6" id="KW-1133">Transmembrane helix</keyword>
<keyword evidence="2" id="KW-1003">Cell membrane</keyword>
<comment type="caution">
    <text evidence="8">The sequence shown here is derived from an EMBL/GenBank/DDBJ whole genome shotgun (WGS) entry which is preliminary data.</text>
</comment>
<dbReference type="PANTHER" id="PTHR12677">
    <property type="entry name" value="GOLGI APPARATUS MEMBRANE PROTEIN TVP38-RELATED"/>
    <property type="match status" value="1"/>
</dbReference>
<gene>
    <name evidence="8" type="ORF">ACFPJA_04810</name>
</gene>
<dbReference type="EMBL" id="JBHSKV010000007">
    <property type="protein sequence ID" value="MFC5134042.1"/>
    <property type="molecule type" value="Genomic_DNA"/>
</dbReference>
<dbReference type="GO" id="GO:0005886">
    <property type="term" value="C:plasma membrane"/>
    <property type="evidence" value="ECO:0007669"/>
    <property type="project" value="UniProtKB-SubCell"/>
</dbReference>
<feature type="transmembrane region" description="Helical" evidence="6">
    <location>
        <begin position="169"/>
        <end position="190"/>
    </location>
</feature>
<name>A0ABD5QPJ6_9EURY</name>
<dbReference type="AlphaFoldDB" id="A0ABD5QPJ6"/>
<evidence type="ECO:0000313" key="8">
    <source>
        <dbReference type="EMBL" id="MFC5134042.1"/>
    </source>
</evidence>
<proteinExistence type="predicted"/>
<evidence type="ECO:0000256" key="3">
    <source>
        <dbReference type="ARBA" id="ARBA00022692"/>
    </source>
</evidence>
<dbReference type="InterPro" id="IPR032816">
    <property type="entry name" value="VTT_dom"/>
</dbReference>
<evidence type="ECO:0000256" key="1">
    <source>
        <dbReference type="ARBA" id="ARBA00004651"/>
    </source>
</evidence>
<dbReference type="Proteomes" id="UP001596145">
    <property type="component" value="Unassembled WGS sequence"/>
</dbReference>
<organism evidence="8 9">
    <name type="scientific">Halorubrum glutamatedens</name>
    <dbReference type="NCBI Taxonomy" id="2707018"/>
    <lineage>
        <taxon>Archaea</taxon>
        <taxon>Methanobacteriati</taxon>
        <taxon>Methanobacteriota</taxon>
        <taxon>Stenosarchaea group</taxon>
        <taxon>Halobacteria</taxon>
        <taxon>Halobacteriales</taxon>
        <taxon>Haloferacaceae</taxon>
        <taxon>Halorubrum</taxon>
    </lineage>
</organism>
<evidence type="ECO:0000256" key="5">
    <source>
        <dbReference type="ARBA" id="ARBA00023136"/>
    </source>
</evidence>
<evidence type="ECO:0000313" key="9">
    <source>
        <dbReference type="Proteomes" id="UP001596145"/>
    </source>
</evidence>
<dbReference type="RefSeq" id="WP_122104332.1">
    <property type="nucleotide sequence ID" value="NZ_JBHSKV010000007.1"/>
</dbReference>
<accession>A0ABD5QPJ6</accession>
<feature type="transmembrane region" description="Helical" evidence="6">
    <location>
        <begin position="51"/>
        <end position="72"/>
    </location>
</feature>
<feature type="transmembrane region" description="Helical" evidence="6">
    <location>
        <begin position="196"/>
        <end position="215"/>
    </location>
</feature>
<keyword evidence="9" id="KW-1185">Reference proteome</keyword>
<feature type="transmembrane region" description="Helical" evidence="6">
    <location>
        <begin position="84"/>
        <end position="109"/>
    </location>
</feature>
<evidence type="ECO:0000256" key="4">
    <source>
        <dbReference type="ARBA" id="ARBA00022989"/>
    </source>
</evidence>
<dbReference type="Pfam" id="PF09335">
    <property type="entry name" value="VTT_dom"/>
    <property type="match status" value="1"/>
</dbReference>